<comment type="subcellular location">
    <subcellularLocation>
        <location evidence="1">Membrane</location>
        <topology evidence="1">Multi-pass membrane protein</topology>
    </subcellularLocation>
</comment>
<evidence type="ECO:0000313" key="8">
    <source>
        <dbReference type="Proteomes" id="UP001516400"/>
    </source>
</evidence>
<evidence type="ECO:0000256" key="2">
    <source>
        <dbReference type="ARBA" id="ARBA00006824"/>
    </source>
</evidence>
<dbReference type="PANTHER" id="PTHR11266">
    <property type="entry name" value="PEROXISOMAL MEMBRANE PROTEIN 2, PXMP2 MPV17"/>
    <property type="match status" value="1"/>
</dbReference>
<reference evidence="7 8" key="1">
    <citation type="journal article" date="2021" name="BMC Biol.">
        <title>Horizontally acquired antibacterial genes associated with adaptive radiation of ladybird beetles.</title>
        <authorList>
            <person name="Li H.S."/>
            <person name="Tang X.F."/>
            <person name="Huang Y.H."/>
            <person name="Xu Z.Y."/>
            <person name="Chen M.L."/>
            <person name="Du X.Y."/>
            <person name="Qiu B.Y."/>
            <person name="Chen P.T."/>
            <person name="Zhang W."/>
            <person name="Slipinski A."/>
            <person name="Escalona H.E."/>
            <person name="Waterhouse R.M."/>
            <person name="Zwick A."/>
            <person name="Pang H."/>
        </authorList>
    </citation>
    <scope>NUCLEOTIDE SEQUENCE [LARGE SCALE GENOMIC DNA]</scope>
    <source>
        <strain evidence="7">SYSU2018</strain>
    </source>
</reference>
<keyword evidence="4 6" id="KW-1133">Transmembrane helix</keyword>
<comment type="similarity">
    <text evidence="2 6">Belongs to the peroxisomal membrane protein PXMP2/4 family.</text>
</comment>
<feature type="transmembrane region" description="Helical" evidence="6">
    <location>
        <begin position="50"/>
        <end position="69"/>
    </location>
</feature>
<dbReference type="GO" id="GO:0016020">
    <property type="term" value="C:membrane"/>
    <property type="evidence" value="ECO:0007669"/>
    <property type="project" value="UniProtKB-SubCell"/>
</dbReference>
<keyword evidence="8" id="KW-1185">Reference proteome</keyword>
<evidence type="ECO:0000256" key="5">
    <source>
        <dbReference type="ARBA" id="ARBA00023136"/>
    </source>
</evidence>
<dbReference type="EMBL" id="JABFTP020000021">
    <property type="protein sequence ID" value="KAL3269203.1"/>
    <property type="molecule type" value="Genomic_DNA"/>
</dbReference>
<proteinExistence type="inferred from homology"/>
<name>A0ABD2MS54_9CUCU</name>
<evidence type="ECO:0000256" key="3">
    <source>
        <dbReference type="ARBA" id="ARBA00022692"/>
    </source>
</evidence>
<dbReference type="InterPro" id="IPR007248">
    <property type="entry name" value="Mpv17_PMP22"/>
</dbReference>
<sequence length="182" mass="20832">MGALSKVVQFSKKYPISRGILAYTLVFPTSCLIQQTLAGNKWETLDWKRVFQFWLYGTFFLAPVGYGYVRVMSKWFPHSDIKTTIKRILVDQATYSPVMTSSFFGGMALLEGKGVEGAKNEISQKFLPTYKTGLLYWPIVQTINFTYISENNRVPFISVCGMAWTVFLAFMLQKELKKVDVE</sequence>
<dbReference type="Proteomes" id="UP001516400">
    <property type="component" value="Unassembled WGS sequence"/>
</dbReference>
<comment type="caution">
    <text evidence="7">The sequence shown here is derived from an EMBL/GenBank/DDBJ whole genome shotgun (WGS) entry which is preliminary data.</text>
</comment>
<accession>A0ABD2MS54</accession>
<keyword evidence="3 6" id="KW-0812">Transmembrane</keyword>
<dbReference type="AlphaFoldDB" id="A0ABD2MS54"/>
<organism evidence="7 8">
    <name type="scientific">Cryptolaemus montrouzieri</name>
    <dbReference type="NCBI Taxonomy" id="559131"/>
    <lineage>
        <taxon>Eukaryota</taxon>
        <taxon>Metazoa</taxon>
        <taxon>Ecdysozoa</taxon>
        <taxon>Arthropoda</taxon>
        <taxon>Hexapoda</taxon>
        <taxon>Insecta</taxon>
        <taxon>Pterygota</taxon>
        <taxon>Neoptera</taxon>
        <taxon>Endopterygota</taxon>
        <taxon>Coleoptera</taxon>
        <taxon>Polyphaga</taxon>
        <taxon>Cucujiformia</taxon>
        <taxon>Coccinelloidea</taxon>
        <taxon>Coccinellidae</taxon>
        <taxon>Scymninae</taxon>
        <taxon>Scymnini</taxon>
        <taxon>Cryptolaemus</taxon>
    </lineage>
</organism>
<dbReference type="Pfam" id="PF04117">
    <property type="entry name" value="Mpv17_PMP22"/>
    <property type="match status" value="1"/>
</dbReference>
<gene>
    <name evidence="7" type="ORF">HHI36_008285</name>
</gene>
<feature type="transmembrane region" description="Helical" evidence="6">
    <location>
        <begin position="20"/>
        <end position="38"/>
    </location>
</feature>
<feature type="transmembrane region" description="Helical" evidence="6">
    <location>
        <begin position="154"/>
        <end position="172"/>
    </location>
</feature>
<protein>
    <recommendedName>
        <fullName evidence="9">Mpv17-like protein</fullName>
    </recommendedName>
</protein>
<evidence type="ECO:0000256" key="4">
    <source>
        <dbReference type="ARBA" id="ARBA00022989"/>
    </source>
</evidence>
<dbReference type="PANTHER" id="PTHR11266:SF75">
    <property type="entry name" value="IP10007P-RELATED"/>
    <property type="match status" value="1"/>
</dbReference>
<evidence type="ECO:0000313" key="7">
    <source>
        <dbReference type="EMBL" id="KAL3269203.1"/>
    </source>
</evidence>
<evidence type="ECO:0008006" key="9">
    <source>
        <dbReference type="Google" id="ProtNLM"/>
    </source>
</evidence>
<evidence type="ECO:0000256" key="1">
    <source>
        <dbReference type="ARBA" id="ARBA00004141"/>
    </source>
</evidence>
<keyword evidence="5 6" id="KW-0472">Membrane</keyword>
<evidence type="ECO:0000256" key="6">
    <source>
        <dbReference type="RuleBase" id="RU363053"/>
    </source>
</evidence>